<keyword evidence="6" id="KW-0687">Ribonucleoprotein</keyword>
<comment type="subcellular location">
    <subcellularLocation>
        <location evidence="1">Mitochondrion</location>
    </subcellularLocation>
</comment>
<evidence type="ECO:0000256" key="7">
    <source>
        <dbReference type="ARBA" id="ARBA00035133"/>
    </source>
</evidence>
<reference evidence="10 11" key="1">
    <citation type="submission" date="2014-07" db="EMBL/GenBank/DDBJ databases">
        <title>Genomic and transcriptomic analysis on Apis cerana provide comprehensive insights into honey bee biology.</title>
        <authorList>
            <person name="Diao Q."/>
            <person name="Sun L."/>
            <person name="Zheng H."/>
            <person name="Zheng H."/>
            <person name="Xu S."/>
            <person name="Wang S."/>
            <person name="Zeng Z."/>
            <person name="Hu F."/>
            <person name="Su S."/>
            <person name="Wu J."/>
        </authorList>
    </citation>
    <scope>NUCLEOTIDE SEQUENCE [LARGE SCALE GENOMIC DNA]</scope>
    <source>
        <tissue evidence="10">Pupae without intestine</tissue>
    </source>
</reference>
<dbReference type="GO" id="GO:0005763">
    <property type="term" value="C:mitochondrial small ribosomal subunit"/>
    <property type="evidence" value="ECO:0007669"/>
    <property type="project" value="InterPro"/>
</dbReference>
<accession>A0A2A3EDV2</accession>
<dbReference type="PANTHER" id="PTHR13231:SF3">
    <property type="entry name" value="SMALL RIBOSOMAL SUBUNIT PROTEIN MS31"/>
    <property type="match status" value="1"/>
</dbReference>
<keyword evidence="5" id="KW-0496">Mitochondrion</keyword>
<dbReference type="Proteomes" id="UP000242457">
    <property type="component" value="Unassembled WGS sequence"/>
</dbReference>
<evidence type="ECO:0000256" key="9">
    <source>
        <dbReference type="SAM" id="MobiDB-lite"/>
    </source>
</evidence>
<keyword evidence="3" id="KW-0809">Transit peptide</keyword>
<dbReference type="GO" id="GO:0003735">
    <property type="term" value="F:structural constituent of ribosome"/>
    <property type="evidence" value="ECO:0007669"/>
    <property type="project" value="InterPro"/>
</dbReference>
<evidence type="ECO:0000256" key="2">
    <source>
        <dbReference type="ARBA" id="ARBA00011057"/>
    </source>
</evidence>
<evidence type="ECO:0000256" key="1">
    <source>
        <dbReference type="ARBA" id="ARBA00004173"/>
    </source>
</evidence>
<proteinExistence type="inferred from homology"/>
<evidence type="ECO:0000256" key="6">
    <source>
        <dbReference type="ARBA" id="ARBA00023274"/>
    </source>
</evidence>
<feature type="compositionally biased region" description="Low complexity" evidence="9">
    <location>
        <begin position="32"/>
        <end position="42"/>
    </location>
</feature>
<feature type="region of interest" description="Disordered" evidence="9">
    <location>
        <begin position="32"/>
        <end position="54"/>
    </location>
</feature>
<keyword evidence="4 10" id="KW-0689">Ribosomal protein</keyword>
<evidence type="ECO:0000313" key="10">
    <source>
        <dbReference type="EMBL" id="PBC29191.1"/>
    </source>
</evidence>
<keyword evidence="11" id="KW-1185">Reference proteome</keyword>
<evidence type="ECO:0000256" key="5">
    <source>
        <dbReference type="ARBA" id="ARBA00023128"/>
    </source>
</evidence>
<dbReference type="PANTHER" id="PTHR13231">
    <property type="entry name" value="MITOCHONDRIAL RIBOSOMAL PROTEIN S31"/>
    <property type="match status" value="1"/>
</dbReference>
<name>A0A2A3EDV2_APICC</name>
<dbReference type="EMBL" id="KZ288292">
    <property type="protein sequence ID" value="PBC29191.1"/>
    <property type="molecule type" value="Genomic_DNA"/>
</dbReference>
<evidence type="ECO:0000256" key="8">
    <source>
        <dbReference type="ARBA" id="ARBA00035363"/>
    </source>
</evidence>
<dbReference type="Pfam" id="PF15433">
    <property type="entry name" value="MRP-S31"/>
    <property type="match status" value="1"/>
</dbReference>
<comment type="similarity">
    <text evidence="2">Belongs to the mitochondrion-specific ribosomal protein mS31 family.</text>
</comment>
<dbReference type="OrthoDB" id="5989925at2759"/>
<dbReference type="AlphaFoldDB" id="A0A2A3EDV2"/>
<dbReference type="InterPro" id="IPR026299">
    <property type="entry name" value="MRP-S31"/>
</dbReference>
<evidence type="ECO:0000256" key="3">
    <source>
        <dbReference type="ARBA" id="ARBA00022946"/>
    </source>
</evidence>
<dbReference type="STRING" id="94128.A0A2A3EDV2"/>
<protein>
    <recommendedName>
        <fullName evidence="7">Small ribosomal subunit protein mS31</fullName>
    </recommendedName>
    <alternativeName>
        <fullName evidence="8">28S ribosomal protein S31, mitochondrial</fullName>
    </alternativeName>
</protein>
<sequence>MITSHFFLKGIRTRIILPFQSNITLTVIRFNSSSSDSSSDSDSNSDSEDSNKDRENNKVFKTIEYLQSAKVEQKKRQIEKEITKAAQISTTTSTQDKEKIFLSLLNKIGDIQNADNTFIKSNIHKNTIEKKDKIYWEKENNIKNSIENMKYQSQNKFFNKKSYNKFKTKYDDDTTQSNRLINMLQTKRMIDINTKFETKIDNFKTNKSFISNIIKQKKLESTYKYKKTIKNIDESDADVMMFNINKSKNSDPNIKKIVPKFKMWDIWKEKELKFSIEKYPKNAFQEMIEWTKEGKLWKFPINNEQGMEDEYNVHFSKHVFLEHHLVPWCPSKGPIRHFMELVCVGLSKNPYMTIEEKYDHIMWYKNYFKDKQDLLQKLGIVE</sequence>
<evidence type="ECO:0000313" key="11">
    <source>
        <dbReference type="Proteomes" id="UP000242457"/>
    </source>
</evidence>
<organism evidence="10 11">
    <name type="scientific">Apis cerana cerana</name>
    <name type="common">Oriental honeybee</name>
    <dbReference type="NCBI Taxonomy" id="94128"/>
    <lineage>
        <taxon>Eukaryota</taxon>
        <taxon>Metazoa</taxon>
        <taxon>Ecdysozoa</taxon>
        <taxon>Arthropoda</taxon>
        <taxon>Hexapoda</taxon>
        <taxon>Insecta</taxon>
        <taxon>Pterygota</taxon>
        <taxon>Neoptera</taxon>
        <taxon>Endopterygota</taxon>
        <taxon>Hymenoptera</taxon>
        <taxon>Apocrita</taxon>
        <taxon>Aculeata</taxon>
        <taxon>Apoidea</taxon>
        <taxon>Anthophila</taxon>
        <taxon>Apidae</taxon>
        <taxon>Apis</taxon>
    </lineage>
</organism>
<evidence type="ECO:0000256" key="4">
    <source>
        <dbReference type="ARBA" id="ARBA00022980"/>
    </source>
</evidence>
<gene>
    <name evidence="10" type="ORF">APICC_03430</name>
</gene>